<dbReference type="Proteomes" id="UP001276854">
    <property type="component" value="Unassembled WGS sequence"/>
</dbReference>
<dbReference type="RefSeq" id="WP_318066240.1">
    <property type="nucleotide sequence ID" value="NZ_JAWONS010000290.1"/>
</dbReference>
<evidence type="ECO:0000259" key="5">
    <source>
        <dbReference type="PROSITE" id="PS50893"/>
    </source>
</evidence>
<dbReference type="Gene3D" id="3.40.50.300">
    <property type="entry name" value="P-loop containing nucleotide triphosphate hydrolases"/>
    <property type="match status" value="1"/>
</dbReference>
<dbReference type="InterPro" id="IPR003439">
    <property type="entry name" value="ABC_transporter-like_ATP-bd"/>
</dbReference>
<organism evidence="6 7">
    <name type="scientific">Clostridium boliviensis</name>
    <dbReference type="NCBI Taxonomy" id="318465"/>
    <lineage>
        <taxon>Bacteria</taxon>
        <taxon>Bacillati</taxon>
        <taxon>Bacillota</taxon>
        <taxon>Clostridia</taxon>
        <taxon>Eubacteriales</taxon>
        <taxon>Clostridiaceae</taxon>
        <taxon>Clostridium</taxon>
    </lineage>
</organism>
<evidence type="ECO:0000256" key="4">
    <source>
        <dbReference type="ARBA" id="ARBA00022840"/>
    </source>
</evidence>
<proteinExistence type="inferred from homology"/>
<feature type="domain" description="ABC transporter" evidence="5">
    <location>
        <begin position="4"/>
        <end position="224"/>
    </location>
</feature>
<reference evidence="6 7" key="1">
    <citation type="submission" date="2023-10" db="EMBL/GenBank/DDBJ databases">
        <title>A novel Glycoside Hydrolase 43-Like Enzyme from Clostrdium boliviensis is an Endo-xylanase, and a Candidate for Xylooligosaccharides Production from Different Xylan Substrates.</title>
        <authorList>
            <person name="Alvarez M.T."/>
            <person name="Rocabado-Villegas L.R."/>
            <person name="Salas-Veizaga D.M."/>
            <person name="Linares-Pasten J.A."/>
            <person name="Gudmundsdottir E.E."/>
            <person name="Hreggvidsson G.O."/>
            <person name="Adlercreutz P."/>
            <person name="Nordberg Karlsson E."/>
        </authorList>
    </citation>
    <scope>NUCLEOTIDE SEQUENCE [LARGE SCALE GENOMIC DNA]</scope>
    <source>
        <strain evidence="6 7">E-1</strain>
    </source>
</reference>
<evidence type="ECO:0000256" key="2">
    <source>
        <dbReference type="ARBA" id="ARBA00022448"/>
    </source>
</evidence>
<evidence type="ECO:0000256" key="1">
    <source>
        <dbReference type="ARBA" id="ARBA00005417"/>
    </source>
</evidence>
<comment type="similarity">
    <text evidence="1">Belongs to the ABC transporter superfamily.</text>
</comment>
<dbReference type="PROSITE" id="PS00211">
    <property type="entry name" value="ABC_TRANSPORTER_1"/>
    <property type="match status" value="1"/>
</dbReference>
<keyword evidence="3" id="KW-0547">Nucleotide-binding</keyword>
<dbReference type="Pfam" id="PF00005">
    <property type="entry name" value="ABC_tran"/>
    <property type="match status" value="1"/>
</dbReference>
<dbReference type="InterPro" id="IPR003593">
    <property type="entry name" value="AAA+_ATPase"/>
</dbReference>
<evidence type="ECO:0000256" key="3">
    <source>
        <dbReference type="ARBA" id="ARBA00022741"/>
    </source>
</evidence>
<dbReference type="SUPFAM" id="SSF52540">
    <property type="entry name" value="P-loop containing nucleoside triphosphate hydrolases"/>
    <property type="match status" value="1"/>
</dbReference>
<accession>A0ABU4GUZ7</accession>
<keyword evidence="4 6" id="KW-0067">ATP-binding</keyword>
<dbReference type="EMBL" id="JAWONS010000290">
    <property type="protein sequence ID" value="MDW2800052.1"/>
    <property type="molecule type" value="Genomic_DNA"/>
</dbReference>
<dbReference type="InterPro" id="IPR017871">
    <property type="entry name" value="ABC_transporter-like_CS"/>
</dbReference>
<keyword evidence="7" id="KW-1185">Reference proteome</keyword>
<dbReference type="PANTHER" id="PTHR42798:SF7">
    <property type="entry name" value="ALPHA-D-RIBOSE 1-METHYLPHOSPHONATE 5-TRIPHOSPHATE SYNTHASE SUBUNIT PHNL"/>
    <property type="match status" value="1"/>
</dbReference>
<dbReference type="PANTHER" id="PTHR42798">
    <property type="entry name" value="LIPOPROTEIN-RELEASING SYSTEM ATP-BINDING PROTEIN LOLD"/>
    <property type="match status" value="1"/>
</dbReference>
<dbReference type="PROSITE" id="PS50893">
    <property type="entry name" value="ABC_TRANSPORTER_2"/>
    <property type="match status" value="1"/>
</dbReference>
<gene>
    <name evidence="6" type="ORF">RZO55_20980</name>
</gene>
<protein>
    <submittedName>
        <fullName evidence="6">ABC transporter ATP-binding protein</fullName>
    </submittedName>
</protein>
<name>A0ABU4GUZ7_9CLOT</name>
<dbReference type="GO" id="GO:0005524">
    <property type="term" value="F:ATP binding"/>
    <property type="evidence" value="ECO:0007669"/>
    <property type="project" value="UniProtKB-KW"/>
</dbReference>
<evidence type="ECO:0000313" key="7">
    <source>
        <dbReference type="Proteomes" id="UP001276854"/>
    </source>
</evidence>
<evidence type="ECO:0000313" key="6">
    <source>
        <dbReference type="EMBL" id="MDW2800052.1"/>
    </source>
</evidence>
<dbReference type="SMART" id="SM00382">
    <property type="entry name" value="AAA"/>
    <property type="match status" value="1"/>
</dbReference>
<keyword evidence="2" id="KW-0813">Transport</keyword>
<dbReference type="CDD" id="cd03255">
    <property type="entry name" value="ABC_MJ0796_LolCDE_FtsE"/>
    <property type="match status" value="1"/>
</dbReference>
<comment type="caution">
    <text evidence="6">The sequence shown here is derived from an EMBL/GenBank/DDBJ whole genome shotgun (WGS) entry which is preliminary data.</text>
</comment>
<dbReference type="InterPro" id="IPR017911">
    <property type="entry name" value="MacB-like_ATP-bd"/>
</dbReference>
<sequence length="224" mass="24902">MKALQLVSLTKTYESGNLNIKVLDDINLSIYPKEFVSIIGSSGSGKTTLLNIISGLEYPDSGRVLINECDLADLNDEERAKFRLKNIGFVFQNYNLIPVINVLENIILPAKLDGRKINIDEVTEISKILEIDDKLYQKPNFLSGGQQQRVAIARTLYTKPTIVLADEPTGNLDSKSSEKVIKLMKRMSETYGQTMIVVTHDNKVAEAADRVIQIEDGKVVSDGK</sequence>
<dbReference type="InterPro" id="IPR027417">
    <property type="entry name" value="P-loop_NTPase"/>
</dbReference>